<dbReference type="Proteomes" id="UP000001726">
    <property type="component" value="Chromosome"/>
</dbReference>
<reference evidence="1 2" key="1">
    <citation type="journal article" date="2008" name="Environ. Microbiol.">
        <title>The genome of Erwinia tasmaniensis strain Et1/99, a non-pathogenic bacterium in the genus Erwinia.</title>
        <authorList>
            <person name="Kube M."/>
            <person name="Migdoll A.M."/>
            <person name="Mueller I."/>
            <person name="Kuhl H."/>
            <person name="Beck A."/>
            <person name="Reinhardt R."/>
            <person name="Geider K."/>
        </authorList>
    </citation>
    <scope>NUCLEOTIDE SEQUENCE [LARGE SCALE GENOMIC DNA]</scope>
    <source>
        <strain evidence="2">DSM 17950 / CFBP 7177 / CIP 109463 / NCPPB 4357 / Et1/99</strain>
    </source>
</reference>
<evidence type="ECO:0000313" key="1">
    <source>
        <dbReference type="EMBL" id="CAO97827.1"/>
    </source>
</evidence>
<accession>B2VFU0</accession>
<dbReference type="SUPFAM" id="SSF50494">
    <property type="entry name" value="Trypsin-like serine proteases"/>
    <property type="match status" value="1"/>
</dbReference>
<dbReference type="STRING" id="465817.ETA_27810"/>
<dbReference type="HOGENOM" id="CLU_096482_1_0_6"/>
<gene>
    <name evidence="1" type="ordered locus">ETA_27810</name>
</gene>
<name>B2VFU0_ERWT9</name>
<dbReference type="EMBL" id="CU468135">
    <property type="protein sequence ID" value="CAO97827.1"/>
    <property type="molecule type" value="Genomic_DNA"/>
</dbReference>
<keyword evidence="2" id="KW-1185">Reference proteome</keyword>
<dbReference type="InterPro" id="IPR009003">
    <property type="entry name" value="Peptidase_S1_PA"/>
</dbReference>
<protein>
    <recommendedName>
        <fullName evidence="3">Serine protease</fullName>
    </recommendedName>
</protein>
<dbReference type="AlphaFoldDB" id="B2VFU0"/>
<proteinExistence type="predicted"/>
<dbReference type="eggNOG" id="COG0265">
    <property type="taxonomic scope" value="Bacteria"/>
</dbReference>
<evidence type="ECO:0000313" key="2">
    <source>
        <dbReference type="Proteomes" id="UP000001726"/>
    </source>
</evidence>
<evidence type="ECO:0008006" key="3">
    <source>
        <dbReference type="Google" id="ProtNLM"/>
    </source>
</evidence>
<organism evidence="1 2">
    <name type="scientific">Erwinia tasmaniensis (strain DSM 17950 / CFBP 7177 / CIP 109463 / NCPPB 4357 / Et1/99)</name>
    <dbReference type="NCBI Taxonomy" id="465817"/>
    <lineage>
        <taxon>Bacteria</taxon>
        <taxon>Pseudomonadati</taxon>
        <taxon>Pseudomonadota</taxon>
        <taxon>Gammaproteobacteria</taxon>
        <taxon>Enterobacterales</taxon>
        <taxon>Erwiniaceae</taxon>
        <taxon>Erwinia</taxon>
    </lineage>
</organism>
<sequence length="226" mass="24216">MIDGMALPCSPRPTTEEHPMRYILCLLTLCLGGCSVGDYHYSSEAHQRVDMTVTGIPTVLGIGTLGTTIPLTAEYSLTAGHVAKYSLYRVKAYNPDCDLAVVYHKNSPNPQPKFRNGMIGDKINMYGYSFISAMPVASTGTNLINTDMINSWNKAGCVVVATNAGVVQGMSGGAVYNASDDSIAGVIVGYAASISDKKSGKTLYKDVSLYVPYAGFKDWLDKTLKS</sequence>
<dbReference type="KEGG" id="eta:ETA_27810"/>